<feature type="transmembrane region" description="Helical" evidence="8">
    <location>
        <begin position="274"/>
        <end position="294"/>
    </location>
</feature>
<evidence type="ECO:0000256" key="4">
    <source>
        <dbReference type="ARBA" id="ARBA00022692"/>
    </source>
</evidence>
<sequence>MPSTDRAFLGHPRGLALLFGVEMWERFSYYGMRALLVLYLVNGLHWRDADAASLYGTYTGLAYGVQMAGGVVADRWLGTKRCLLLGGVLIASGHFVLALPALAAFYTGLALVVVGTGLFKPNVSTLVGQLYAPDDARRDAGFTIFYFGINTGAFVAPFVTGYLGERVAWHWGFGAAGVGMLLGLALFVWGRDRYLRGLGERPMGGRPDRADVEPPTRDAAAGRRVMALLLVFGFAAVFWMGYEQAGSSVNLFTERHANRVVGGFEIPTSWFQTVQPLAVLLLALPFAALWQSLGRRGREPSTPTKMTAGLALLGASFVILALAGRRADAGRS</sequence>
<dbReference type="KEGG" id="gba:J421_4993"/>
<evidence type="ECO:0000256" key="1">
    <source>
        <dbReference type="ARBA" id="ARBA00004651"/>
    </source>
</evidence>
<dbReference type="GO" id="GO:0015833">
    <property type="term" value="P:peptide transport"/>
    <property type="evidence" value="ECO:0007669"/>
    <property type="project" value="UniProtKB-KW"/>
</dbReference>
<feature type="transmembrane region" description="Helical" evidence="8">
    <location>
        <begin position="306"/>
        <end position="324"/>
    </location>
</feature>
<evidence type="ECO:0000256" key="5">
    <source>
        <dbReference type="ARBA" id="ARBA00022856"/>
    </source>
</evidence>
<dbReference type="AlphaFoldDB" id="W0RSF9"/>
<keyword evidence="10" id="KW-1185">Reference proteome</keyword>
<dbReference type="InParanoid" id="W0RSF9"/>
<organism evidence="9 10">
    <name type="scientific">Gemmatirosa kalamazoonensis</name>
    <dbReference type="NCBI Taxonomy" id="861299"/>
    <lineage>
        <taxon>Bacteria</taxon>
        <taxon>Pseudomonadati</taxon>
        <taxon>Gemmatimonadota</taxon>
        <taxon>Gemmatimonadia</taxon>
        <taxon>Gemmatimonadales</taxon>
        <taxon>Gemmatimonadaceae</taxon>
        <taxon>Gemmatirosa</taxon>
    </lineage>
</organism>
<dbReference type="SUPFAM" id="SSF103473">
    <property type="entry name" value="MFS general substrate transporter"/>
    <property type="match status" value="1"/>
</dbReference>
<feature type="transmembrane region" description="Helical" evidence="8">
    <location>
        <begin position="27"/>
        <end position="46"/>
    </location>
</feature>
<dbReference type="Gene3D" id="1.20.1250.20">
    <property type="entry name" value="MFS general substrate transporter like domains"/>
    <property type="match status" value="2"/>
</dbReference>
<name>W0RSF9_9BACT</name>
<gene>
    <name evidence="9" type="ORF">J421_4993</name>
</gene>
<dbReference type="InterPro" id="IPR005279">
    <property type="entry name" value="Dipep/tripep_permease"/>
</dbReference>
<evidence type="ECO:0000313" key="9">
    <source>
        <dbReference type="EMBL" id="AHG92528.1"/>
    </source>
</evidence>
<protein>
    <submittedName>
        <fullName evidence="9">Amino acid/peptide transporter</fullName>
    </submittedName>
</protein>
<dbReference type="GO" id="GO:0005886">
    <property type="term" value="C:plasma membrane"/>
    <property type="evidence" value="ECO:0007669"/>
    <property type="project" value="UniProtKB-SubCell"/>
</dbReference>
<accession>W0RSF9</accession>
<evidence type="ECO:0000256" key="8">
    <source>
        <dbReference type="SAM" id="Phobius"/>
    </source>
</evidence>
<feature type="transmembrane region" description="Helical" evidence="8">
    <location>
        <begin position="169"/>
        <end position="189"/>
    </location>
</feature>
<reference evidence="9 10" key="1">
    <citation type="journal article" date="2014" name="Genome Announc.">
        <title>Genome Sequence and Methylome of Soil Bacterium Gemmatirosa kalamazoonensis KBS708T, a Member of the Rarely Cultivated Gemmatimonadetes Phylum.</title>
        <authorList>
            <person name="Debruyn J.M."/>
            <person name="Radosevich M."/>
            <person name="Wommack K.E."/>
            <person name="Polson S.W."/>
            <person name="Hauser L.J."/>
            <person name="Fawaz M.N."/>
            <person name="Korlach J."/>
            <person name="Tsai Y.C."/>
        </authorList>
    </citation>
    <scope>NUCLEOTIDE SEQUENCE [LARGE SCALE GENOMIC DNA]</scope>
    <source>
        <strain evidence="9 10">KBS708</strain>
        <plasmid evidence="10">Plasmid 1</plasmid>
    </source>
</reference>
<evidence type="ECO:0000256" key="2">
    <source>
        <dbReference type="ARBA" id="ARBA00022448"/>
    </source>
</evidence>
<dbReference type="Proteomes" id="UP000019151">
    <property type="component" value="Plasmid 1"/>
</dbReference>
<keyword evidence="3" id="KW-1003">Cell membrane</keyword>
<keyword evidence="9" id="KW-0614">Plasmid</keyword>
<keyword evidence="5" id="KW-0571">Peptide transport</keyword>
<geneLocation type="plasmid" evidence="9 10">
    <name>1</name>
</geneLocation>
<dbReference type="HOGENOM" id="CLU_004790_0_1_0"/>
<keyword evidence="5" id="KW-0653">Protein transport</keyword>
<dbReference type="EMBL" id="CP007129">
    <property type="protein sequence ID" value="AHG92528.1"/>
    <property type="molecule type" value="Genomic_DNA"/>
</dbReference>
<dbReference type="InterPro" id="IPR050171">
    <property type="entry name" value="MFS_Transporters"/>
</dbReference>
<proteinExistence type="predicted"/>
<dbReference type="NCBIfam" id="TIGR00924">
    <property type="entry name" value="yjdL_sub1_fam"/>
    <property type="match status" value="1"/>
</dbReference>
<feature type="transmembrane region" description="Helical" evidence="8">
    <location>
        <begin position="144"/>
        <end position="163"/>
    </location>
</feature>
<dbReference type="PANTHER" id="PTHR23517">
    <property type="entry name" value="RESISTANCE PROTEIN MDTM, PUTATIVE-RELATED-RELATED"/>
    <property type="match status" value="1"/>
</dbReference>
<keyword evidence="6 8" id="KW-1133">Transmembrane helix</keyword>
<dbReference type="PANTHER" id="PTHR23517:SF15">
    <property type="entry name" value="PROTON-DEPENDENT OLIGOPEPTIDE FAMILY TRANSPORT PROTEIN"/>
    <property type="match status" value="1"/>
</dbReference>
<keyword evidence="7 8" id="KW-0472">Membrane</keyword>
<dbReference type="Pfam" id="PF00854">
    <property type="entry name" value="PTR2"/>
    <property type="match status" value="2"/>
</dbReference>
<dbReference type="InterPro" id="IPR000109">
    <property type="entry name" value="POT_fam"/>
</dbReference>
<evidence type="ECO:0000256" key="3">
    <source>
        <dbReference type="ARBA" id="ARBA00022475"/>
    </source>
</evidence>
<dbReference type="RefSeq" id="WP_260525867.1">
    <property type="nucleotide sequence ID" value="NZ_CP007129.1"/>
</dbReference>
<dbReference type="CDD" id="cd17346">
    <property type="entry name" value="MFS_DtpA_like"/>
    <property type="match status" value="1"/>
</dbReference>
<dbReference type="PATRIC" id="fig|861299.3.peg.5046"/>
<dbReference type="InterPro" id="IPR036259">
    <property type="entry name" value="MFS_trans_sf"/>
</dbReference>
<feature type="transmembrane region" description="Helical" evidence="8">
    <location>
        <begin position="225"/>
        <end position="242"/>
    </location>
</feature>
<keyword evidence="4 8" id="KW-0812">Transmembrane</keyword>
<evidence type="ECO:0000256" key="7">
    <source>
        <dbReference type="ARBA" id="ARBA00023136"/>
    </source>
</evidence>
<feature type="transmembrane region" description="Helical" evidence="8">
    <location>
        <begin position="52"/>
        <end position="73"/>
    </location>
</feature>
<keyword evidence="2" id="KW-0813">Transport</keyword>
<comment type="subcellular location">
    <subcellularLocation>
        <location evidence="1">Cell membrane</location>
        <topology evidence="1">Multi-pass membrane protein</topology>
    </subcellularLocation>
</comment>
<dbReference type="GO" id="GO:1904680">
    <property type="term" value="F:peptide transmembrane transporter activity"/>
    <property type="evidence" value="ECO:0007669"/>
    <property type="project" value="InterPro"/>
</dbReference>
<evidence type="ECO:0000313" key="10">
    <source>
        <dbReference type="Proteomes" id="UP000019151"/>
    </source>
</evidence>
<evidence type="ECO:0000256" key="6">
    <source>
        <dbReference type="ARBA" id="ARBA00022989"/>
    </source>
</evidence>